<evidence type="ECO:0000259" key="4">
    <source>
        <dbReference type="Pfam" id="PF07726"/>
    </source>
</evidence>
<organism evidence="6 7">
    <name type="scientific">Methylophaga sulfidovorans</name>
    <dbReference type="NCBI Taxonomy" id="45496"/>
    <lineage>
        <taxon>Bacteria</taxon>
        <taxon>Pseudomonadati</taxon>
        <taxon>Pseudomonadota</taxon>
        <taxon>Gammaproteobacteria</taxon>
        <taxon>Thiotrichales</taxon>
        <taxon>Piscirickettsiaceae</taxon>
        <taxon>Methylophaga</taxon>
    </lineage>
</organism>
<evidence type="ECO:0000256" key="1">
    <source>
        <dbReference type="ARBA" id="ARBA00022741"/>
    </source>
</evidence>
<protein>
    <submittedName>
        <fullName evidence="6">MoxR-like ATPase</fullName>
    </submittedName>
</protein>
<feature type="domain" description="ChlI/MoxR AAA lid" evidence="5">
    <location>
        <begin position="261"/>
        <end position="324"/>
    </location>
</feature>
<dbReference type="CDD" id="cd00009">
    <property type="entry name" value="AAA"/>
    <property type="match status" value="1"/>
</dbReference>
<keyword evidence="2" id="KW-0067">ATP-binding</keyword>
<gene>
    <name evidence="6" type="ORF">SAMN04488079_10631</name>
</gene>
<dbReference type="Pfam" id="PF07726">
    <property type="entry name" value="AAA_3"/>
    <property type="match status" value="1"/>
</dbReference>
<comment type="similarity">
    <text evidence="3">Belongs to the MoxR family.</text>
</comment>
<evidence type="ECO:0000313" key="7">
    <source>
        <dbReference type="Proteomes" id="UP000198924"/>
    </source>
</evidence>
<keyword evidence="1" id="KW-0547">Nucleotide-binding</keyword>
<evidence type="ECO:0000256" key="3">
    <source>
        <dbReference type="ARBA" id="ARBA00061607"/>
    </source>
</evidence>
<dbReference type="InterPro" id="IPR027417">
    <property type="entry name" value="P-loop_NTPase"/>
</dbReference>
<dbReference type="FunFam" id="3.40.50.300:FF:000640">
    <property type="entry name" value="MoxR family ATPase"/>
    <property type="match status" value="1"/>
</dbReference>
<dbReference type="Pfam" id="PF17863">
    <property type="entry name" value="AAA_lid_2"/>
    <property type="match status" value="1"/>
</dbReference>
<evidence type="ECO:0000313" key="6">
    <source>
        <dbReference type="EMBL" id="SFK18015.1"/>
    </source>
</evidence>
<dbReference type="Gene3D" id="3.40.50.300">
    <property type="entry name" value="P-loop containing nucleotide triphosphate hydrolases"/>
    <property type="match status" value="1"/>
</dbReference>
<evidence type="ECO:0000259" key="5">
    <source>
        <dbReference type="Pfam" id="PF17863"/>
    </source>
</evidence>
<dbReference type="EMBL" id="FOSH01000006">
    <property type="protein sequence ID" value="SFK18015.1"/>
    <property type="molecule type" value="Genomic_DNA"/>
</dbReference>
<dbReference type="GO" id="GO:0005524">
    <property type="term" value="F:ATP binding"/>
    <property type="evidence" value="ECO:0007669"/>
    <property type="project" value="UniProtKB-KW"/>
</dbReference>
<dbReference type="PANTHER" id="PTHR42759">
    <property type="entry name" value="MOXR FAMILY PROTEIN"/>
    <property type="match status" value="1"/>
</dbReference>
<dbReference type="Proteomes" id="UP000198924">
    <property type="component" value="Unassembled WGS sequence"/>
</dbReference>
<reference evidence="7" key="1">
    <citation type="submission" date="2016-10" db="EMBL/GenBank/DDBJ databases">
        <authorList>
            <person name="Varghese N."/>
            <person name="Submissions S."/>
        </authorList>
    </citation>
    <scope>NUCLEOTIDE SEQUENCE [LARGE SCALE GENOMIC DNA]</scope>
    <source>
        <strain evidence="7">DSM 11578</strain>
    </source>
</reference>
<sequence length="332" mass="37319">MNNTLMKPMGIANAGDEMFQMIEQNVSSQLIGQKELVRSMMICLLCDGHLLIEGLPGLAKTTAAKTFASAFEGEFMRIQFTPDLLPSDLIGTDIFLQEQGRFEFRKGPLFNHIVLADEINRAPAKVQSALLEAMGEKQISIGLERHELPDLFMVMATQNPIEQEGTYRLPEAQLDRFLLHVNVGYPSHNEELQIIELDEKRHQPTSADKPLPHINQEAIFAARQRVKQTYIDEKLKHYIVSLINATREPQKYSDKLASWLHVGASPRATLGVVNVAKAIAYLEGDDYVTPSHIQEAVPNVLRHRIVEAFEAEAEGISRDQIIRHLLEVVALP</sequence>
<proteinExistence type="inferred from homology"/>
<keyword evidence="7" id="KW-1185">Reference proteome</keyword>
<dbReference type="InterPro" id="IPR011703">
    <property type="entry name" value="ATPase_AAA-3"/>
</dbReference>
<evidence type="ECO:0000256" key="2">
    <source>
        <dbReference type="ARBA" id="ARBA00022840"/>
    </source>
</evidence>
<name>A0A1I3XER6_9GAMM</name>
<feature type="domain" description="ATPase AAA-3" evidence="4">
    <location>
        <begin position="49"/>
        <end position="179"/>
    </location>
</feature>
<dbReference type="SUPFAM" id="SSF52540">
    <property type="entry name" value="P-loop containing nucleoside triphosphate hydrolases"/>
    <property type="match status" value="1"/>
</dbReference>
<dbReference type="GO" id="GO:0016887">
    <property type="term" value="F:ATP hydrolysis activity"/>
    <property type="evidence" value="ECO:0007669"/>
    <property type="project" value="InterPro"/>
</dbReference>
<dbReference type="InterPro" id="IPR050764">
    <property type="entry name" value="CbbQ/NirQ/NorQ/GpvN"/>
</dbReference>
<dbReference type="PANTHER" id="PTHR42759:SF1">
    <property type="entry name" value="MAGNESIUM-CHELATASE SUBUNIT CHLD"/>
    <property type="match status" value="1"/>
</dbReference>
<dbReference type="STRING" id="45496.SAMN04488079_10631"/>
<dbReference type="PIRSF" id="PIRSF002849">
    <property type="entry name" value="AAA_ATPase_chaperone_MoxR_prd"/>
    <property type="match status" value="1"/>
</dbReference>
<dbReference type="InterPro" id="IPR041628">
    <property type="entry name" value="ChlI/MoxR_AAA_lid"/>
</dbReference>
<dbReference type="Gene3D" id="1.10.8.80">
    <property type="entry name" value="Magnesium chelatase subunit I, C-Terminal domain"/>
    <property type="match status" value="1"/>
</dbReference>
<dbReference type="AlphaFoldDB" id="A0A1I3XER6"/>
<accession>A0A1I3XER6</accession>